<dbReference type="InterPro" id="IPR000725">
    <property type="entry name" value="Olfact_rcpt"/>
</dbReference>
<evidence type="ECO:0000256" key="15">
    <source>
        <dbReference type="ARBA" id="ARBA00023180"/>
    </source>
</evidence>
<evidence type="ECO:0000259" key="21">
    <source>
        <dbReference type="PROSITE" id="PS50262"/>
    </source>
</evidence>
<dbReference type="InterPro" id="IPR000276">
    <property type="entry name" value="GPCR_Rhodpsn"/>
</dbReference>
<feature type="transmembrane region" description="Helical" evidence="20">
    <location>
        <begin position="551"/>
        <end position="576"/>
    </location>
</feature>
<evidence type="ECO:0000256" key="1">
    <source>
        <dbReference type="ARBA" id="ARBA00004123"/>
    </source>
</evidence>
<evidence type="ECO:0000256" key="4">
    <source>
        <dbReference type="ARBA" id="ARBA00006828"/>
    </source>
</evidence>
<dbReference type="Pfam" id="PF25496">
    <property type="entry name" value="URGCP"/>
    <property type="match status" value="1"/>
</dbReference>
<evidence type="ECO:0000256" key="9">
    <source>
        <dbReference type="ARBA" id="ARBA00022741"/>
    </source>
</evidence>
<dbReference type="PANTHER" id="PTHR22796:SF6">
    <property type="entry name" value="INTERFERON-INDUCED VERY LARGE GTPASE 1-RELATED"/>
    <property type="match status" value="1"/>
</dbReference>
<feature type="transmembrane region" description="Helical" evidence="20">
    <location>
        <begin position="596"/>
        <end position="612"/>
    </location>
</feature>
<dbReference type="InterPro" id="IPR017452">
    <property type="entry name" value="GPCR_Rhodpsn_7TM"/>
</dbReference>
<dbReference type="GO" id="GO:0004930">
    <property type="term" value="F:G protein-coupled receptor activity"/>
    <property type="evidence" value="ECO:0007669"/>
    <property type="project" value="UniProtKB-KW"/>
</dbReference>
<dbReference type="InterPro" id="IPR057365">
    <property type="entry name" value="URGCP"/>
</dbReference>
<keyword evidence="15" id="KW-0325">Glycoprotein</keyword>
<dbReference type="GO" id="GO:0005634">
    <property type="term" value="C:nucleus"/>
    <property type="evidence" value="ECO:0007669"/>
    <property type="project" value="UniProtKB-SubCell"/>
</dbReference>
<evidence type="ECO:0000256" key="17">
    <source>
        <dbReference type="ARBA" id="ARBA00023242"/>
    </source>
</evidence>
<evidence type="ECO:0000256" key="6">
    <source>
        <dbReference type="ARBA" id="ARBA00022490"/>
    </source>
</evidence>
<evidence type="ECO:0000256" key="13">
    <source>
        <dbReference type="ARBA" id="ARBA00023136"/>
    </source>
</evidence>
<evidence type="ECO:0000256" key="20">
    <source>
        <dbReference type="SAM" id="Phobius"/>
    </source>
</evidence>
<feature type="domain" description="G-protein coupled receptors family 1 profile" evidence="21">
    <location>
        <begin position="42"/>
        <end position="291"/>
    </location>
</feature>
<keyword evidence="6" id="KW-0963">Cytoplasm</keyword>
<evidence type="ECO:0000256" key="5">
    <source>
        <dbReference type="ARBA" id="ARBA00022475"/>
    </source>
</evidence>
<organism evidence="23 24">
    <name type="scientific">Pelobates cultripes</name>
    <name type="common">Western spadefoot toad</name>
    <dbReference type="NCBI Taxonomy" id="61616"/>
    <lineage>
        <taxon>Eukaryota</taxon>
        <taxon>Metazoa</taxon>
        <taxon>Chordata</taxon>
        <taxon>Craniata</taxon>
        <taxon>Vertebrata</taxon>
        <taxon>Euteleostomi</taxon>
        <taxon>Amphibia</taxon>
        <taxon>Batrachia</taxon>
        <taxon>Anura</taxon>
        <taxon>Pelobatoidea</taxon>
        <taxon>Pelobatidae</taxon>
        <taxon>Pelobates</taxon>
    </lineage>
</organism>
<evidence type="ECO:0000313" key="23">
    <source>
        <dbReference type="EMBL" id="CAH2328059.1"/>
    </source>
</evidence>
<dbReference type="Pfam" id="PF25974">
    <property type="entry name" value="URGCP_9th"/>
    <property type="match status" value="1"/>
</dbReference>
<keyword evidence="7" id="KW-0716">Sensory transduction</keyword>
<proteinExistence type="inferred from homology"/>
<evidence type="ECO:0000313" key="24">
    <source>
        <dbReference type="Proteomes" id="UP001295444"/>
    </source>
</evidence>
<evidence type="ECO:0000256" key="3">
    <source>
        <dbReference type="ARBA" id="ARBA00004651"/>
    </source>
</evidence>
<evidence type="ECO:0000259" key="22">
    <source>
        <dbReference type="PROSITE" id="PS51717"/>
    </source>
</evidence>
<comment type="subcellular location">
    <subcellularLocation>
        <location evidence="3">Cell membrane</location>
        <topology evidence="3">Multi-pass membrane protein</topology>
    </subcellularLocation>
    <subcellularLocation>
        <location evidence="2">Cytoplasm</location>
    </subcellularLocation>
    <subcellularLocation>
        <location evidence="1">Nucleus</location>
    </subcellularLocation>
</comment>
<feature type="transmembrane region" description="Helical" evidence="20">
    <location>
        <begin position="141"/>
        <end position="164"/>
    </location>
</feature>
<keyword evidence="17" id="KW-0539">Nucleus</keyword>
<dbReference type="GO" id="GO:0005525">
    <property type="term" value="F:GTP binding"/>
    <property type="evidence" value="ECO:0007669"/>
    <property type="project" value="UniProtKB-KW"/>
</dbReference>
<evidence type="ECO:0000256" key="11">
    <source>
        <dbReference type="ARBA" id="ARBA00023040"/>
    </source>
</evidence>
<evidence type="ECO:0000256" key="19">
    <source>
        <dbReference type="SAM" id="Coils"/>
    </source>
</evidence>
<comment type="similarity">
    <text evidence="4">Belongs to the TRAFAC class dynamin-like GTPase superfamily. Very large inducible GTPase (VLIG) family.</text>
</comment>
<dbReference type="Pfam" id="PF25683">
    <property type="entry name" value="URGCP_GTPase"/>
    <property type="match status" value="1"/>
</dbReference>
<feature type="domain" description="G-protein coupled receptors family 1 profile" evidence="21">
    <location>
        <begin position="392"/>
        <end position="641"/>
    </location>
</feature>
<dbReference type="Gene3D" id="1.20.1070.10">
    <property type="entry name" value="Rhodopsin 7-helix transmembrane proteins"/>
    <property type="match status" value="2"/>
</dbReference>
<evidence type="ECO:0000256" key="16">
    <source>
        <dbReference type="ARBA" id="ARBA00023224"/>
    </source>
</evidence>
<keyword evidence="8 18" id="KW-0812">Transmembrane</keyword>
<evidence type="ECO:0000256" key="14">
    <source>
        <dbReference type="ARBA" id="ARBA00023170"/>
    </source>
</evidence>
<feature type="transmembrane region" description="Helical" evidence="20">
    <location>
        <begin position="274"/>
        <end position="293"/>
    </location>
</feature>
<dbReference type="PRINTS" id="PR00245">
    <property type="entry name" value="OLFACTORYR"/>
</dbReference>
<dbReference type="Gene3D" id="3.40.50.300">
    <property type="entry name" value="P-loop containing nucleotide triphosphate hydrolases"/>
    <property type="match status" value="1"/>
</dbReference>
<keyword evidence="13 20" id="KW-0472">Membrane</keyword>
<dbReference type="CDD" id="cd15911">
    <property type="entry name" value="7tmA_OR11A-like"/>
    <property type="match status" value="2"/>
</dbReference>
<feature type="transmembrane region" description="Helical" evidence="20">
    <location>
        <begin position="491"/>
        <end position="514"/>
    </location>
</feature>
<evidence type="ECO:0000256" key="10">
    <source>
        <dbReference type="ARBA" id="ARBA00022989"/>
    </source>
</evidence>
<keyword evidence="5" id="KW-1003">Cell membrane</keyword>
<dbReference type="GO" id="GO:0004984">
    <property type="term" value="F:olfactory receptor activity"/>
    <property type="evidence" value="ECO:0007669"/>
    <property type="project" value="InterPro"/>
</dbReference>
<dbReference type="PRINTS" id="PR00237">
    <property type="entry name" value="GPCRRHODOPSN"/>
</dbReference>
<feature type="transmembrane region" description="Helical" evidence="20">
    <location>
        <begin position="378"/>
        <end position="402"/>
    </location>
</feature>
<feature type="coiled-coil region" evidence="19">
    <location>
        <begin position="2001"/>
        <end position="2028"/>
    </location>
</feature>
<gene>
    <name evidence="23" type="ORF">PECUL_23A040315</name>
</gene>
<keyword evidence="10 20" id="KW-1133">Transmembrane helix</keyword>
<reference evidence="23" key="1">
    <citation type="submission" date="2022-03" db="EMBL/GenBank/DDBJ databases">
        <authorList>
            <person name="Alioto T."/>
            <person name="Alioto T."/>
            <person name="Gomez Garrido J."/>
        </authorList>
    </citation>
    <scope>NUCLEOTIDE SEQUENCE</scope>
</reference>
<evidence type="ECO:0000256" key="2">
    <source>
        <dbReference type="ARBA" id="ARBA00004496"/>
    </source>
</evidence>
<dbReference type="GO" id="GO:0005886">
    <property type="term" value="C:plasma membrane"/>
    <property type="evidence" value="ECO:0007669"/>
    <property type="project" value="UniProtKB-SubCell"/>
</dbReference>
<accession>A0AAD1TK23</accession>
<evidence type="ECO:0000256" key="7">
    <source>
        <dbReference type="ARBA" id="ARBA00022606"/>
    </source>
</evidence>
<keyword evidence="14 18" id="KW-0675">Receptor</keyword>
<keyword evidence="19" id="KW-0175">Coiled coil</keyword>
<dbReference type="EMBL" id="OW240924">
    <property type="protein sequence ID" value="CAH2328059.1"/>
    <property type="molecule type" value="Genomic_DNA"/>
</dbReference>
<dbReference type="FunFam" id="1.20.1070.10:FF:000010">
    <property type="entry name" value="Olfactory receptor"/>
    <property type="match status" value="2"/>
</dbReference>
<dbReference type="GO" id="GO:0005737">
    <property type="term" value="C:cytoplasm"/>
    <property type="evidence" value="ECO:0007669"/>
    <property type="project" value="UniProtKB-SubCell"/>
</dbReference>
<feature type="transmembrane region" description="Helical" evidence="20">
    <location>
        <begin position="26"/>
        <end position="49"/>
    </location>
</feature>
<feature type="transmembrane region" description="Helical" evidence="20">
    <location>
        <begin position="239"/>
        <end position="262"/>
    </location>
</feature>
<keyword evidence="16 18" id="KW-0807">Transducer</keyword>
<keyword evidence="11 18" id="KW-0297">G-protein coupled receptor</keyword>
<feature type="domain" description="VLIG-type G" evidence="22">
    <location>
        <begin position="2186"/>
        <end position="2429"/>
    </location>
</feature>
<dbReference type="SUPFAM" id="SSF81321">
    <property type="entry name" value="Family A G protein-coupled receptor-like"/>
    <property type="match status" value="2"/>
</dbReference>
<keyword evidence="24" id="KW-1185">Reference proteome</keyword>
<feature type="transmembrane region" description="Helical" evidence="20">
    <location>
        <begin position="201"/>
        <end position="227"/>
    </location>
</feature>
<comment type="similarity">
    <text evidence="18">Belongs to the G-protein coupled receptor 1 family.</text>
</comment>
<keyword evidence="12" id="KW-0342">GTP-binding</keyword>
<dbReference type="InterPro" id="IPR058641">
    <property type="entry name" value="GVIN1_dom"/>
</dbReference>
<dbReference type="PROSITE" id="PS50262">
    <property type="entry name" value="G_PROTEIN_RECEP_F1_2"/>
    <property type="match status" value="2"/>
</dbReference>
<dbReference type="PROSITE" id="PS00237">
    <property type="entry name" value="G_PROTEIN_RECEP_F1_1"/>
    <property type="match status" value="2"/>
</dbReference>
<feature type="transmembrane region" description="Helical" evidence="20">
    <location>
        <begin position="422"/>
        <end position="440"/>
    </location>
</feature>
<sequence length="3132" mass="359002">MWNKLMRMDNHKHVINITSTSQSFKIIYFLLFLALYIVTLTGNIMIVILVSASPKLNHPMFFFLGHLSISDIILTTNIVPNMLCIIQRGHGSMSLPSCIVQLQFFGISLGTECLLLTVMSYDRYLAICSPLHYNTIMDTRLRLSLVVSCWVLGFIISFVTVILVSQLNFCGPNIIDHFFCDLVPLLQLSCSDISVVQIENIVLATLLTLFPAIIIIVTYICIFITILKIPSTSGRQKTFSTCSSHLAVVSTFYGTLVTLYVIPADGHSLNANKVLSLIYTVVTPLFNPIIYSLRNKEIRIALDRYIETSFRSEGTSVFLSGARCRAVKCKCGQRVVFGHTVTAADLAIGQTEHYLHCVCVQQIFLLGFKVLYNFKIPYFLLFLVLYTMTLTGNLMIVTLVTVSPNLRHPMFFFLGHLSLTDIILTTNIVPNMLCIILNGGKRMSLRACIVQLQFFGLSLGTECLLLTVMSYDRYLAICSPLHYTTIMSNKLRPQLAVSCWLLGFIISFITVILVSQLNFCGSNIIDHFFCDLLPFLQLSCSDTFIVRLENILLGTPITLFPAIIITITYVCIFMAILKIPSTSGRQKTFSTCSSHLAVVITFYGTLVTLYVIPSSGHSLNANKVLSLIYTVGTPLFNPIIYSLRNKEIRRSDLWPIVPWLEGKQRGLFKRKGCRIEHCPVIHSERKRNYYTVTVSSTWFNVPYLPAMTEERTSEAGEEQGITEEKDLAEKLNEVGLEPKKWLPLLKQILGVTNVQVLKHTGPQDYHKIEKKADHPWEKHSLRKLLNADGGQITLSQMQDDRIKRLKENQDGSKKALEELKKMMNEGKTHFSKEILESEKNLCKAMDISKESWPSSNEPLEKVVEKLHMMLNMKDEVLCNATNLPDKGVFLNASCGLALEGIYMTSKQDDVLKKREQIIALPEDIHLTCPQKGPVFEQKEFSSSTAESTFHTTMEKLGYSIAASAKGGFWGFQAEANANYKTSEKSANKSVFHTEQAYFCTTKYNYIPLASCYIPKDKLCLSGAALKDLQTIEELSRHSPLEDKFTLIREQYEKFFIRYGSHANQGTIHFGGIFWWKATSQGFKEDKLEEIKKENSEALNVYAGGSYEGSFSAAASVDVTRTNSKKSSLETKQQTLTKQTQLYVSKTGGPVGVDCHNLWKCGLVASNKTWNVIDRGFCLIPVWEIIIFAHREDFKDVRQVSIDLTKVYEAITNQSQHLLFGENIVTALEEARKFLSDLSSWEVTSAELQLARLIDFKQRLNEITKNYNIWVNVCLPDKGIQRFLGKVIESYKNTQSDVTFIRSQIKCLLQNYECSKENLTAYSFIIKWVYQSEEKQSSVSIKDFSMFINVLSQAKNDLLPASTCLYISEEEISETQIKVNITVLSAINSFLKTLKHMGQTDIELLIITVMSSLGYCLRKKDFQYFLGWQEIRLMEKEIKRLYNEYNNLRELQVYRAQAFVLKAGLTAGDNVRPKSFEQKKELVDYMVKTMKSYLEQDILDVLEKHSESCEFQSLKEDLDLFIADLYGAKMKQKPEEITNRIKNVCQIICPEDISAHTSSDLQEAPEESLRITTNQEFSNLIQSLGLDKYFPKKMSRKKLCIVSKFSVDQLKTEHDLPSCFVQMLMTLDYRFRYLVCKDTSQANIPGNVSYPTQQLNTFDSADDFLNNFQKEDTIQAKSNMHPADILMAMFYCADDFMRQYMFSKLSLCQFALPFLVPLPYEDSIELPLWSLRLVQKSILSAGKDGARSHQEKLICKVENPMACFTRIGKSNLSKSQILNNLLSTSKHDIFYHRNCKGCEKKPILMEGVAEIFWFCPSGKDENQYESCTAFVNLHGDAKEHNQQSDFLLEISTVNILLFSDSEMDKKGKDLLSRMLQSKKPLICLCPDREFAIGTSNSTQVIIGLKNQNEAKILEELSRTLKRLLGLSKKSQSLETCAKIARDCGFFVDEDNSEHAEGKASGTYLLNYIKENDLIKSKEELLPISGHLWHSWCKKDKELSRLANRMKRSIEQHKSEIESEKMAIRRKQLEKTQDNNFMLSFITKLKSLPKPTKMFFLQWFKLFIDDLSCDHIKELQYQYNQLWSHLQTEKSKSENLSSTLLQDMDNLSRKINACMFGLEHVLRELGQTYEVLSELKLNNDNCYTELPKIAADLMASGYPIELMDGDASYLPLKWIRAVFDELIKIIGDKKLFVLSVLGVQSSGKSTLLNTMFGLQFAVSPGRCTRGAFMQLVDIDEDLKKDLGFDFILVIDTEGLRSMELVNQSNQNHDNELATFVIGVGNMTLINVFGENPSEIKDILQIAVQAFLRMKQIKLSPSCVFVHQNVSEMSASEKNLEGRIHLEKELDKITSLAAEQEFCNVQRFRDVIRFDAEKHILYFAHLWLGNPPMAPPNPAYTQNAQELRNIILQAGGTEAKSLLSISELKVRIEDLWLALKNENFVFSFRNTLEISAYSKVENRYNHWTWQLRRHVLELQIKLSNKIKKGEISKLERKDVQEMVQEKFVDIDKELNIFFNEDKDKEILVQWRENVKKRLKNLLIELVEETKRQGQDLIRLKKSQSKVKQKQTDYEEELFKKSKQVALTIKNEDLKEEDLREHFITLWQSWVMEIKSSLPPVEKPNLIRDAEAIIWDYFQNEPGIADKLRDVSKWKLFSIDFGKHISMKRRFLLEKSLTQHDKYFIQNVVDNLKKEITEYLEKKHQNNVDYNEGFFHEIINIVLDDGNLKSESNNFTFTKTLKVDLSLYLFHMAIPSFDELQHVFHIMNDPLEVLESRQEEFFNCFKISCEGATSVTTFANYLCSKLIDDVCSAVYNRTALAVVDEMSCNFPAFSGNRSKLETYILIHLAEHEDFEKYRQYLHFPEQFFESYIEECVHGYCLNQSSPRLNNLINISVDHYHNLLLLAISESTQLATDKGSNVSGWLDEFYKRVEDIVSFSRGELRSIEHQEIRDIEFIKEAMSKAWDVSMDTLKTKLDRSSFDCFETKPSNILVKQLCGCWEQCPFCKAICTNTIPGHDGDHSVPFHRSQAISGIPWIKSNEFVTEICSTLVSSDACAVISDTKEIPYKDYRKIGPNYEKWSITPDTSAQPYWKWFVSFFRTNLENDYGCRFVGKGAIPPQWEAITKDEVIDMLKEQIGTN</sequence>
<dbReference type="Pfam" id="PF13853">
    <property type="entry name" value="7tm_4"/>
    <property type="match status" value="2"/>
</dbReference>
<dbReference type="PANTHER" id="PTHR22796">
    <property type="entry name" value="URG4-RELATED"/>
    <property type="match status" value="1"/>
</dbReference>
<evidence type="ECO:0000256" key="12">
    <source>
        <dbReference type="ARBA" id="ARBA00023134"/>
    </source>
</evidence>
<dbReference type="InterPro" id="IPR027417">
    <property type="entry name" value="P-loop_NTPase"/>
</dbReference>
<protein>
    <submittedName>
        <fullName evidence="23">Interferon-induced very large GTPase 1-like</fullName>
    </submittedName>
</protein>
<dbReference type="InterPro" id="IPR030383">
    <property type="entry name" value="G_VLIG_dom"/>
</dbReference>
<keyword evidence="9" id="KW-0547">Nucleotide-binding</keyword>
<name>A0AAD1TK23_PELCU</name>
<evidence type="ECO:0000256" key="18">
    <source>
        <dbReference type="RuleBase" id="RU000688"/>
    </source>
</evidence>
<dbReference type="Proteomes" id="UP001295444">
    <property type="component" value="Chromosome 13"/>
</dbReference>
<evidence type="ECO:0000256" key="8">
    <source>
        <dbReference type="ARBA" id="ARBA00022692"/>
    </source>
</evidence>
<dbReference type="SUPFAM" id="SSF52540">
    <property type="entry name" value="P-loop containing nucleoside triphosphate hydrolases"/>
    <property type="match status" value="1"/>
</dbReference>
<feature type="transmembrane region" description="Helical" evidence="20">
    <location>
        <begin position="61"/>
        <end position="79"/>
    </location>
</feature>
<dbReference type="PROSITE" id="PS51717">
    <property type="entry name" value="G_VLIG"/>
    <property type="match status" value="1"/>
</dbReference>